<dbReference type="Proteomes" id="UP000178820">
    <property type="component" value="Unassembled WGS sequence"/>
</dbReference>
<dbReference type="STRING" id="1802207.A3D44_02920"/>
<sequence>MIRVELTRTERDLLRDYFKTSSLKLVRLKAQAVLMKDQGLKTKDISGLLFKDARTIQRWLQGFSVRRMASIFSGHEHNENASKLSRKQKREISETLNKPPSAYSLPKAFWDVPSIKKYVRAEFGTVYESRQSYYFLLKFSNLSFKLPDKFDFRRNEHLISQRMKQIRAEIKDYLENKEWEVFTSDETRIQLEAITKRAWLKKGKKTIVKVQRSNEHQNYLGLLNQKSYHCHLYELSWQNQEEIIKALAKFLRHYGRKRICIVWDNARFHKGKLIRATLKKGRLLERVHLINFPPYAPDKNPTEHVWKETKQKISNRQFANFNETKLAFRRTVSQRRFSYAV</sequence>
<dbReference type="Gene3D" id="3.30.420.10">
    <property type="entry name" value="Ribonuclease H-like superfamily/Ribonuclease H"/>
    <property type="match status" value="1"/>
</dbReference>
<reference evidence="3 4" key="1">
    <citation type="journal article" date="2016" name="Nat. Commun.">
        <title>Thousands of microbial genomes shed light on interconnected biogeochemical processes in an aquifer system.</title>
        <authorList>
            <person name="Anantharaman K."/>
            <person name="Brown C.T."/>
            <person name="Hug L.A."/>
            <person name="Sharon I."/>
            <person name="Castelle C.J."/>
            <person name="Probst A.J."/>
            <person name="Thomas B.C."/>
            <person name="Singh A."/>
            <person name="Wilkins M.J."/>
            <person name="Karaoz U."/>
            <person name="Brodie E.L."/>
            <person name="Williams K.H."/>
            <person name="Hubbard S.S."/>
            <person name="Banfield J.F."/>
        </authorList>
    </citation>
    <scope>NUCLEOTIDE SEQUENCE [LARGE SCALE GENOMIC DNA]</scope>
</reference>
<dbReference type="AlphaFoldDB" id="A0A1G2HZ79"/>
<evidence type="ECO:0000313" key="4">
    <source>
        <dbReference type="Proteomes" id="UP000178820"/>
    </source>
</evidence>
<proteinExistence type="predicted"/>
<feature type="domain" description="Tc1-like transposase DDE" evidence="2">
    <location>
        <begin position="182"/>
        <end position="323"/>
    </location>
</feature>
<gene>
    <name evidence="3" type="ORF">A3D44_02920</name>
</gene>
<feature type="region of interest" description="Disordered" evidence="1">
    <location>
        <begin position="79"/>
        <end position="98"/>
    </location>
</feature>
<accession>A0A1G2HZ79</accession>
<protein>
    <recommendedName>
        <fullName evidence="2">Tc1-like transposase DDE domain-containing protein</fullName>
    </recommendedName>
</protein>
<organism evidence="3 4">
    <name type="scientific">Candidatus Staskawiczbacteria bacterium RIFCSPHIGHO2_02_FULL_42_22</name>
    <dbReference type="NCBI Taxonomy" id="1802207"/>
    <lineage>
        <taxon>Bacteria</taxon>
        <taxon>Candidatus Staskawicziibacteriota</taxon>
    </lineage>
</organism>
<evidence type="ECO:0000313" key="3">
    <source>
        <dbReference type="EMBL" id="OGZ67844.1"/>
    </source>
</evidence>
<dbReference type="Pfam" id="PF13358">
    <property type="entry name" value="DDE_3"/>
    <property type="match status" value="1"/>
</dbReference>
<dbReference type="Pfam" id="PF13384">
    <property type="entry name" value="HTH_23"/>
    <property type="match status" value="1"/>
</dbReference>
<dbReference type="InterPro" id="IPR047655">
    <property type="entry name" value="Transpos_IS630-like"/>
</dbReference>
<evidence type="ECO:0000259" key="2">
    <source>
        <dbReference type="Pfam" id="PF13358"/>
    </source>
</evidence>
<dbReference type="InterPro" id="IPR036397">
    <property type="entry name" value="RNaseH_sf"/>
</dbReference>
<evidence type="ECO:0000256" key="1">
    <source>
        <dbReference type="SAM" id="MobiDB-lite"/>
    </source>
</evidence>
<dbReference type="EMBL" id="MHOT01000030">
    <property type="protein sequence ID" value="OGZ67844.1"/>
    <property type="molecule type" value="Genomic_DNA"/>
</dbReference>
<dbReference type="GO" id="GO:0003676">
    <property type="term" value="F:nucleic acid binding"/>
    <property type="evidence" value="ECO:0007669"/>
    <property type="project" value="InterPro"/>
</dbReference>
<dbReference type="NCBIfam" id="NF033545">
    <property type="entry name" value="transpos_IS630"/>
    <property type="match status" value="1"/>
</dbReference>
<name>A0A1G2HZ79_9BACT</name>
<comment type="caution">
    <text evidence="3">The sequence shown here is derived from an EMBL/GenBank/DDBJ whole genome shotgun (WGS) entry which is preliminary data.</text>
</comment>
<dbReference type="InterPro" id="IPR038717">
    <property type="entry name" value="Tc1-like_DDE_dom"/>
</dbReference>